<dbReference type="AlphaFoldDB" id="U2LRA0"/>
<dbReference type="EMBL" id="AWVF01000377">
    <property type="protein sequence ID" value="ERJ89633.1"/>
    <property type="molecule type" value="Genomic_DNA"/>
</dbReference>
<dbReference type="PATRIC" id="fig|411473.3.peg.2468"/>
<reference evidence="1 2" key="1">
    <citation type="submission" date="2013-07" db="EMBL/GenBank/DDBJ databases">
        <authorList>
            <person name="Weinstock G."/>
            <person name="Sodergren E."/>
            <person name="Wylie T."/>
            <person name="Fulton L."/>
            <person name="Fulton R."/>
            <person name="Fronick C."/>
            <person name="O'Laughlin M."/>
            <person name="Godfrey J."/>
            <person name="Miner T."/>
            <person name="Herter B."/>
            <person name="Appelbaum E."/>
            <person name="Cordes M."/>
            <person name="Lek S."/>
            <person name="Wollam A."/>
            <person name="Pepin K.H."/>
            <person name="Palsikar V.B."/>
            <person name="Mitreva M."/>
            <person name="Wilson R.K."/>
        </authorList>
    </citation>
    <scope>NUCLEOTIDE SEQUENCE [LARGE SCALE GENOMIC DNA]</scope>
    <source>
        <strain evidence="1 2">ATCC 27760</strain>
    </source>
</reference>
<evidence type="ECO:0000313" key="1">
    <source>
        <dbReference type="EMBL" id="ERJ89633.1"/>
    </source>
</evidence>
<accession>U2LRA0</accession>
<organism evidence="1 2">
    <name type="scientific">Ruminococcus callidus ATCC 27760</name>
    <dbReference type="NCBI Taxonomy" id="411473"/>
    <lineage>
        <taxon>Bacteria</taxon>
        <taxon>Bacillati</taxon>
        <taxon>Bacillota</taxon>
        <taxon>Clostridia</taxon>
        <taxon>Eubacteriales</taxon>
        <taxon>Oscillospiraceae</taxon>
        <taxon>Ruminococcus</taxon>
    </lineage>
</organism>
<keyword evidence="2" id="KW-1185">Reference proteome</keyword>
<evidence type="ECO:0008006" key="3">
    <source>
        <dbReference type="Google" id="ProtNLM"/>
    </source>
</evidence>
<dbReference type="RefSeq" id="WP_021681123.1">
    <property type="nucleotide sequence ID" value="NZ_KI260331.1"/>
</dbReference>
<gene>
    <name evidence="1" type="ORF">RUMCAL_02936</name>
</gene>
<dbReference type="eggNOG" id="COG2909">
    <property type="taxonomic scope" value="Bacteria"/>
</dbReference>
<proteinExistence type="predicted"/>
<dbReference type="STRING" id="411473.RUMCAL_02936"/>
<comment type="caution">
    <text evidence="1">The sequence shown here is derived from an EMBL/GenBank/DDBJ whole genome shotgun (WGS) entry which is preliminary data.</text>
</comment>
<dbReference type="Proteomes" id="UP000016662">
    <property type="component" value="Unassembled WGS sequence"/>
</dbReference>
<dbReference type="HOGENOM" id="CLU_178120_1_0_9"/>
<name>U2LRA0_9FIRM</name>
<dbReference type="OrthoDB" id="9799038at2"/>
<sequence>MDYMTLKEASEKWGVTPRWINYYCAASRIPGAIKMGTVWLIPKNAEKPIDGRTKIARSNRDGKQDNID</sequence>
<evidence type="ECO:0000313" key="2">
    <source>
        <dbReference type="Proteomes" id="UP000016662"/>
    </source>
</evidence>
<protein>
    <recommendedName>
        <fullName evidence="3">Helix-turn-helix domain-containing protein</fullName>
    </recommendedName>
</protein>